<evidence type="ECO:0000313" key="1">
    <source>
        <dbReference type="EMBL" id="DAF47258.1"/>
    </source>
</evidence>
<accession>A0A8S5S960</accession>
<organism evidence="1">
    <name type="scientific">Siphoviridae sp. ctb3910</name>
    <dbReference type="NCBI Taxonomy" id="2827897"/>
    <lineage>
        <taxon>Viruses</taxon>
        <taxon>Duplodnaviria</taxon>
        <taxon>Heunggongvirae</taxon>
        <taxon>Uroviricota</taxon>
        <taxon>Caudoviricetes</taxon>
    </lineage>
</organism>
<protein>
    <submittedName>
        <fullName evidence="1">Uncharacterized protein</fullName>
    </submittedName>
</protein>
<proteinExistence type="predicted"/>
<dbReference type="EMBL" id="BK032552">
    <property type="protein sequence ID" value="DAF47258.1"/>
    <property type="molecule type" value="Genomic_DNA"/>
</dbReference>
<name>A0A8S5S960_9CAUD</name>
<reference evidence="1" key="1">
    <citation type="journal article" date="2021" name="Proc. Natl. Acad. Sci. U.S.A.">
        <title>A Catalog of Tens of Thousands of Viruses from Human Metagenomes Reveals Hidden Associations with Chronic Diseases.</title>
        <authorList>
            <person name="Tisza M.J."/>
            <person name="Buck C.B."/>
        </authorList>
    </citation>
    <scope>NUCLEOTIDE SEQUENCE</scope>
    <source>
        <strain evidence="1">Ctb3910</strain>
    </source>
</reference>
<sequence length="64" mass="7464">MSESNLISSKLAMLYLQNQNLSNKTPEEIFDLYSEAFHKIATRRDEKLKLKKSLKTAKKSQFDL</sequence>